<feature type="coiled-coil region" evidence="1">
    <location>
        <begin position="6"/>
        <end position="56"/>
    </location>
</feature>
<feature type="non-terminal residue" evidence="3">
    <location>
        <position position="1"/>
    </location>
</feature>
<dbReference type="OrthoDB" id="1898716at2759"/>
<name>A0A2Z6NXZ4_TRISU</name>
<proteinExistence type="predicted"/>
<keyword evidence="4" id="KW-1185">Reference proteome</keyword>
<evidence type="ECO:0000256" key="1">
    <source>
        <dbReference type="SAM" id="Coils"/>
    </source>
</evidence>
<sequence>HLKEEVENMRRKIDHLETSKRKFLGEGFGSCSIEELQKIEQQLEKSINKIRTKKTQVFREQIEQLKEK</sequence>
<dbReference type="Pfam" id="PF01486">
    <property type="entry name" value="K-box"/>
    <property type="match status" value="1"/>
</dbReference>
<dbReference type="PROSITE" id="PS51297">
    <property type="entry name" value="K_BOX"/>
    <property type="match status" value="1"/>
</dbReference>
<feature type="domain" description="K-box" evidence="2">
    <location>
        <begin position="1"/>
        <end position="68"/>
    </location>
</feature>
<gene>
    <name evidence="3" type="ORF">TSUD_348920</name>
</gene>
<dbReference type="GO" id="GO:0003700">
    <property type="term" value="F:DNA-binding transcription factor activity"/>
    <property type="evidence" value="ECO:0007669"/>
    <property type="project" value="InterPro"/>
</dbReference>
<evidence type="ECO:0000313" key="4">
    <source>
        <dbReference type="Proteomes" id="UP000242715"/>
    </source>
</evidence>
<feature type="non-terminal residue" evidence="3">
    <location>
        <position position="68"/>
    </location>
</feature>
<dbReference type="GO" id="GO:0005634">
    <property type="term" value="C:nucleus"/>
    <property type="evidence" value="ECO:0007669"/>
    <property type="project" value="InterPro"/>
</dbReference>
<accession>A0A2Z6NXZ4</accession>
<dbReference type="AlphaFoldDB" id="A0A2Z6NXZ4"/>
<evidence type="ECO:0000313" key="3">
    <source>
        <dbReference type="EMBL" id="GAU40795.1"/>
    </source>
</evidence>
<evidence type="ECO:0000259" key="2">
    <source>
        <dbReference type="PROSITE" id="PS51297"/>
    </source>
</evidence>
<dbReference type="InterPro" id="IPR002487">
    <property type="entry name" value="TF_Kbox"/>
</dbReference>
<reference evidence="4" key="1">
    <citation type="journal article" date="2017" name="Front. Plant Sci.">
        <title>Climate Clever Clovers: New Paradigm to Reduce the Environmental Footprint of Ruminants by Breeding Low Methanogenic Forages Utilizing Haplotype Variation.</title>
        <authorList>
            <person name="Kaur P."/>
            <person name="Appels R."/>
            <person name="Bayer P.E."/>
            <person name="Keeble-Gagnere G."/>
            <person name="Wang J."/>
            <person name="Hirakawa H."/>
            <person name="Shirasawa K."/>
            <person name="Vercoe P."/>
            <person name="Stefanova K."/>
            <person name="Durmic Z."/>
            <person name="Nichols P."/>
            <person name="Revell C."/>
            <person name="Isobe S.N."/>
            <person name="Edwards D."/>
            <person name="Erskine W."/>
        </authorList>
    </citation>
    <scope>NUCLEOTIDE SEQUENCE [LARGE SCALE GENOMIC DNA]</scope>
    <source>
        <strain evidence="4">cv. Daliak</strain>
    </source>
</reference>
<protein>
    <recommendedName>
        <fullName evidence="2">K-box domain-containing protein</fullName>
    </recommendedName>
</protein>
<keyword evidence="1" id="KW-0175">Coiled coil</keyword>
<dbReference type="EMBL" id="DF973825">
    <property type="protein sequence ID" value="GAU40795.1"/>
    <property type="molecule type" value="Genomic_DNA"/>
</dbReference>
<organism evidence="3 4">
    <name type="scientific">Trifolium subterraneum</name>
    <name type="common">Subterranean clover</name>
    <dbReference type="NCBI Taxonomy" id="3900"/>
    <lineage>
        <taxon>Eukaryota</taxon>
        <taxon>Viridiplantae</taxon>
        <taxon>Streptophyta</taxon>
        <taxon>Embryophyta</taxon>
        <taxon>Tracheophyta</taxon>
        <taxon>Spermatophyta</taxon>
        <taxon>Magnoliopsida</taxon>
        <taxon>eudicotyledons</taxon>
        <taxon>Gunneridae</taxon>
        <taxon>Pentapetalae</taxon>
        <taxon>rosids</taxon>
        <taxon>fabids</taxon>
        <taxon>Fabales</taxon>
        <taxon>Fabaceae</taxon>
        <taxon>Papilionoideae</taxon>
        <taxon>50 kb inversion clade</taxon>
        <taxon>NPAAA clade</taxon>
        <taxon>Hologalegina</taxon>
        <taxon>IRL clade</taxon>
        <taxon>Trifolieae</taxon>
        <taxon>Trifolium</taxon>
    </lineage>
</organism>
<dbReference type="Proteomes" id="UP000242715">
    <property type="component" value="Unassembled WGS sequence"/>
</dbReference>